<dbReference type="Pfam" id="PF13191">
    <property type="entry name" value="AAA_16"/>
    <property type="match status" value="1"/>
</dbReference>
<dbReference type="PROSITE" id="PS00622">
    <property type="entry name" value="HTH_LUXR_1"/>
    <property type="match status" value="1"/>
</dbReference>
<dbReference type="CDD" id="cd06170">
    <property type="entry name" value="LuxR_C_like"/>
    <property type="match status" value="1"/>
</dbReference>
<evidence type="ECO:0000259" key="3">
    <source>
        <dbReference type="PROSITE" id="PS50043"/>
    </source>
</evidence>
<dbReference type="InterPro" id="IPR000792">
    <property type="entry name" value="Tscrpt_reg_LuxR_C"/>
</dbReference>
<name>A0ABN3KAE4_9ACTN</name>
<dbReference type="Proteomes" id="UP001501231">
    <property type="component" value="Unassembled WGS sequence"/>
</dbReference>
<protein>
    <submittedName>
        <fullName evidence="4">LuxR family transcriptional regulator</fullName>
    </submittedName>
</protein>
<dbReference type="InterPro" id="IPR016032">
    <property type="entry name" value="Sig_transdc_resp-reg_C-effctor"/>
</dbReference>
<keyword evidence="2" id="KW-0067">ATP-binding</keyword>
<accession>A0ABN3KAE4</accession>
<evidence type="ECO:0000256" key="1">
    <source>
        <dbReference type="ARBA" id="ARBA00022741"/>
    </source>
</evidence>
<gene>
    <name evidence="4" type="ORF">GCM10010191_85600</name>
</gene>
<proteinExistence type="predicted"/>
<organism evidence="4 5">
    <name type="scientific">Actinomadura vinacea</name>
    <dbReference type="NCBI Taxonomy" id="115336"/>
    <lineage>
        <taxon>Bacteria</taxon>
        <taxon>Bacillati</taxon>
        <taxon>Actinomycetota</taxon>
        <taxon>Actinomycetes</taxon>
        <taxon>Streptosporangiales</taxon>
        <taxon>Thermomonosporaceae</taxon>
        <taxon>Actinomadura</taxon>
    </lineage>
</organism>
<dbReference type="Pfam" id="PF00196">
    <property type="entry name" value="GerE"/>
    <property type="match status" value="1"/>
</dbReference>
<dbReference type="PANTHER" id="PTHR16305:SF35">
    <property type="entry name" value="TRANSCRIPTIONAL ACTIVATOR DOMAIN"/>
    <property type="match status" value="1"/>
</dbReference>
<dbReference type="RefSeq" id="WP_344597221.1">
    <property type="nucleotide sequence ID" value="NZ_BAAARW010000039.1"/>
</dbReference>
<dbReference type="InterPro" id="IPR027417">
    <property type="entry name" value="P-loop_NTPase"/>
</dbReference>
<dbReference type="PANTHER" id="PTHR16305">
    <property type="entry name" value="TESTICULAR SOLUBLE ADENYLYL CYCLASE"/>
    <property type="match status" value="1"/>
</dbReference>
<comment type="caution">
    <text evidence="4">The sequence shown here is derived from an EMBL/GenBank/DDBJ whole genome shotgun (WGS) entry which is preliminary data.</text>
</comment>
<dbReference type="Gene3D" id="1.10.10.10">
    <property type="entry name" value="Winged helix-like DNA-binding domain superfamily/Winged helix DNA-binding domain"/>
    <property type="match status" value="1"/>
</dbReference>
<reference evidence="4 5" key="1">
    <citation type="journal article" date="2019" name="Int. J. Syst. Evol. Microbiol.">
        <title>The Global Catalogue of Microorganisms (GCM) 10K type strain sequencing project: providing services to taxonomists for standard genome sequencing and annotation.</title>
        <authorList>
            <consortium name="The Broad Institute Genomics Platform"/>
            <consortium name="The Broad Institute Genome Sequencing Center for Infectious Disease"/>
            <person name="Wu L."/>
            <person name="Ma J."/>
        </authorList>
    </citation>
    <scope>NUCLEOTIDE SEQUENCE [LARGE SCALE GENOMIC DNA]</scope>
    <source>
        <strain evidence="4 5">JCM 3325</strain>
    </source>
</reference>
<dbReference type="PRINTS" id="PR00038">
    <property type="entry name" value="HTHLUXR"/>
</dbReference>
<dbReference type="PROSITE" id="PS50043">
    <property type="entry name" value="HTH_LUXR_2"/>
    <property type="match status" value="1"/>
</dbReference>
<keyword evidence="1" id="KW-0547">Nucleotide-binding</keyword>
<keyword evidence="5" id="KW-1185">Reference proteome</keyword>
<evidence type="ECO:0000313" key="5">
    <source>
        <dbReference type="Proteomes" id="UP001501231"/>
    </source>
</evidence>
<dbReference type="SMART" id="SM00421">
    <property type="entry name" value="HTH_LUXR"/>
    <property type="match status" value="1"/>
</dbReference>
<dbReference type="InterPro" id="IPR041664">
    <property type="entry name" value="AAA_16"/>
</dbReference>
<dbReference type="SUPFAM" id="SSF46894">
    <property type="entry name" value="C-terminal effector domain of the bipartite response regulators"/>
    <property type="match status" value="1"/>
</dbReference>
<dbReference type="InterPro" id="IPR036388">
    <property type="entry name" value="WH-like_DNA-bd_sf"/>
</dbReference>
<sequence>MPPEEPPLVERDGALAALVAALARPPAVVAVEGEPGAGKTRLLREALDDRALAGRARLCGQARPTLSSCSLAPVIEALATANRPPVRRPGALTGVLRAVLPDLAGVLPPAPPPLEDPHLVRHRLVRAVAELLAALGPTILVLEDVQWADDGTIELLRMIGARPPPDLAVAVTGTPPAVLTGPGPAAVRIRLAPLSVPGAGRLAAALLGGPRAALPRDLAETLYERNGGVPSAVCEDVRLLRRRGVLRPADGAWALAPDREAVLVPSAVGAEILGRVRRLGATGGAALEAAAVLAGSAETELVGRVAGMDAERTCDVLAEAARHGLLRDHGPDGGIVRFRHELARLAVLEAIPGYRRRRLHAIAARELTRTGRGALAVRAVDHHRRAGDVRAWVESAEAAAERAAADGSFEAAHACLRDVLQAGAVAEDRRTELAIKLGWAASGGVDPGGTTADLLAAALEGGTASPAQRAELLLLHAWSSRDPGAAADGLRAALRGLAGRPDLRAIALALLAMPNGLPQRDLRTQVAYLSRARAALARTTDPMAHAVVSTTTARLLLAIGSPVGGPAAEALPLRRARPEVDRQLIRGLLDLAETALHLGHYARGLELVDRGRRLAAEVRSRTYDRRLRAVALRARWTMGDLEADEQAGVLADVARVRDPLHARLLAAEVGTGQGRLDQARRTLREVAEEACAIGELAIAARAVAELNRVALTKEHRHAGHALARRVLDELGRGRLWLYAAPLLPFAPLDLVRPVLPRYRDALNGLDAPLARAALAFAEARMLERHGDASAGYRRARRAYAALPEPRLAAHACAGEVRAQLAAGRTPDADLLRQAWGTFTGLGVVWDAERLKPLMRAAGLPVPHRRGRPGYGDQLSPREREVVALAASGHTNRDIAANLFLSDRTVKFHLANAMRKLQVSSRRQLREALDTAGPGQRDHTCRCARCGRQLVNPQ</sequence>
<dbReference type="SUPFAM" id="SSF52540">
    <property type="entry name" value="P-loop containing nucleoside triphosphate hydrolases"/>
    <property type="match status" value="1"/>
</dbReference>
<evidence type="ECO:0000313" key="4">
    <source>
        <dbReference type="EMBL" id="GAA2453740.1"/>
    </source>
</evidence>
<dbReference type="EMBL" id="BAAARW010000039">
    <property type="protein sequence ID" value="GAA2453740.1"/>
    <property type="molecule type" value="Genomic_DNA"/>
</dbReference>
<feature type="domain" description="HTH luxR-type" evidence="3">
    <location>
        <begin position="867"/>
        <end position="932"/>
    </location>
</feature>
<evidence type="ECO:0000256" key="2">
    <source>
        <dbReference type="ARBA" id="ARBA00022840"/>
    </source>
</evidence>